<dbReference type="SMART" id="SM00460">
    <property type="entry name" value="TGc"/>
    <property type="match status" value="1"/>
</dbReference>
<sequence length="454" mass="51323">MAGSRPPTRAPPPPPTPQRPFDPTALTQDFAQLLQTRRLNNLTDRSRSRSGSPAPSEHRPLSSSSFSTHHPPRHSAANPPSYSSLHNLPKIPSPPQDAASNRFKNYLLTLSVTPTKYENPGLLDEALAVIPLDRIYAEAEEESQVLQAQAASMGGKAKPQWGYQDCVIQALLRWFKGSFFQWVNNPSCPQCGSPTIAQGLTPPTPDEAARGAARVELYRCSYHQCKAYERFPRYGDVWALLQTRKGRCGEWADCFSMLCRAVGGRVRWVWNREDRVWTEIYSEHQRRWIHVDACEGAWDNPRLYAEGWGKKMSYCIAFSNDGATDVTRRYVHNPVTHGSDRDKAPEEVLLWIINEIRRLRRDRLSKEDRLRLIREDEREERELRSYVVSALASEIGRMIHPPTTPAVPSTATTTTTTTEPKLPARQTGVEQWRQARGENGATEPGADQPPREGH</sequence>
<dbReference type="SUPFAM" id="SSF54001">
    <property type="entry name" value="Cysteine proteinases"/>
    <property type="match status" value="1"/>
</dbReference>
<dbReference type="Gene3D" id="2.20.25.10">
    <property type="match status" value="1"/>
</dbReference>
<evidence type="ECO:0000256" key="3">
    <source>
        <dbReference type="ARBA" id="ARBA00022833"/>
    </source>
</evidence>
<proteinExistence type="inferred from homology"/>
<dbReference type="GO" id="GO:0036503">
    <property type="term" value="P:ERAD pathway"/>
    <property type="evidence" value="ECO:0007669"/>
    <property type="project" value="UniProtKB-ARBA"/>
</dbReference>
<dbReference type="InterPro" id="IPR038765">
    <property type="entry name" value="Papain-like_cys_pep_sf"/>
</dbReference>
<protein>
    <recommendedName>
        <fullName evidence="5">Protein PNG1</fullName>
    </recommendedName>
    <alternativeName>
        <fullName evidence="4">Protein png1</fullName>
    </alternativeName>
</protein>
<dbReference type="InterPro" id="IPR050883">
    <property type="entry name" value="PNGase"/>
</dbReference>
<evidence type="ECO:0000313" key="9">
    <source>
        <dbReference type="EMBL" id="SLM34736.1"/>
    </source>
</evidence>
<name>A0A1W5CV58_9LECA</name>
<dbReference type="FunFam" id="2.20.25.10:FF:000011">
    <property type="entry name" value="peptide-N(4)-(N-acetyl-beta- glucosaminyl)asparagine amidase"/>
    <property type="match status" value="1"/>
</dbReference>
<feature type="compositionally biased region" description="Low complexity" evidence="6">
    <location>
        <begin position="406"/>
        <end position="424"/>
    </location>
</feature>
<organism evidence="9 10">
    <name type="scientific">Lasallia pustulata</name>
    <dbReference type="NCBI Taxonomy" id="136370"/>
    <lineage>
        <taxon>Eukaryota</taxon>
        <taxon>Fungi</taxon>
        <taxon>Dikarya</taxon>
        <taxon>Ascomycota</taxon>
        <taxon>Pezizomycotina</taxon>
        <taxon>Lecanoromycetes</taxon>
        <taxon>OSLEUM clade</taxon>
        <taxon>Umbilicariomycetidae</taxon>
        <taxon>Umbilicariales</taxon>
        <taxon>Umbilicariaceae</taxon>
        <taxon>Lasallia</taxon>
    </lineage>
</organism>
<dbReference type="GO" id="GO:0000224">
    <property type="term" value="F:peptide-N4-(N-acetyl-beta-glucosaminyl)asparagine amidase activity"/>
    <property type="evidence" value="ECO:0007669"/>
    <property type="project" value="TreeGrafter"/>
</dbReference>
<dbReference type="Proteomes" id="UP000324767">
    <property type="component" value="Unassembled WGS sequence"/>
</dbReference>
<evidence type="ECO:0000256" key="5">
    <source>
        <dbReference type="ARBA" id="ARBA00071953"/>
    </source>
</evidence>
<evidence type="ECO:0000256" key="6">
    <source>
        <dbReference type="SAM" id="MobiDB-lite"/>
    </source>
</evidence>
<feature type="region of interest" description="Disordered" evidence="6">
    <location>
        <begin position="1"/>
        <end position="97"/>
    </location>
</feature>
<reference evidence="9" key="1">
    <citation type="submission" date="2017-03" db="EMBL/GenBank/DDBJ databases">
        <authorList>
            <person name="Afonso C.L."/>
            <person name="Miller P.J."/>
            <person name="Scott M.A."/>
            <person name="Spackman E."/>
            <person name="Goraichik I."/>
            <person name="Dimitrov K.M."/>
            <person name="Suarez D.L."/>
            <person name="Swayne D.E."/>
        </authorList>
    </citation>
    <scope>NUCLEOTIDE SEQUENCE [LARGE SCALE GENOMIC DNA]</scope>
</reference>
<dbReference type="GO" id="GO:0006516">
    <property type="term" value="P:glycoprotein catabolic process"/>
    <property type="evidence" value="ECO:0007669"/>
    <property type="project" value="TreeGrafter"/>
</dbReference>
<accession>A0A1W5CV58</accession>
<evidence type="ECO:0000256" key="2">
    <source>
        <dbReference type="ARBA" id="ARBA00022723"/>
    </source>
</evidence>
<dbReference type="PANTHER" id="PTHR12143:SF19">
    <property type="entry name" value="PEPTIDE-N(4)-(N-ACETYL-BETA-GLUCOSAMINYL)ASPARAGINE AMIDASE"/>
    <property type="match status" value="1"/>
</dbReference>
<evidence type="ECO:0000313" key="8">
    <source>
        <dbReference type="EMBL" id="KAA6410336.1"/>
    </source>
</evidence>
<dbReference type="OrthoDB" id="409136at2759"/>
<comment type="similarity">
    <text evidence="1">Belongs to the transglutaminase-like superfamily. PNGase family.</text>
</comment>
<evidence type="ECO:0000256" key="4">
    <source>
        <dbReference type="ARBA" id="ARBA00071430"/>
    </source>
</evidence>
<evidence type="ECO:0000256" key="1">
    <source>
        <dbReference type="ARBA" id="ARBA00009390"/>
    </source>
</evidence>
<dbReference type="Pfam" id="PF01841">
    <property type="entry name" value="Transglut_core"/>
    <property type="match status" value="1"/>
</dbReference>
<dbReference type="Gene3D" id="3.10.620.30">
    <property type="match status" value="1"/>
</dbReference>
<reference evidence="8 11" key="3">
    <citation type="submission" date="2019-09" db="EMBL/GenBank/DDBJ databases">
        <title>The hologenome of the rock-dwelling lichen Lasallia pustulata.</title>
        <authorList>
            <person name="Greshake Tzovaras B."/>
            <person name="Segers F."/>
            <person name="Bicker A."/>
            <person name="Dal Grande F."/>
            <person name="Otte J."/>
            <person name="Hankeln T."/>
            <person name="Schmitt I."/>
            <person name="Ebersberger I."/>
        </authorList>
    </citation>
    <scope>NUCLEOTIDE SEQUENCE [LARGE SCALE GENOMIC DNA]</scope>
    <source>
        <strain evidence="8">A1-1</strain>
    </source>
</reference>
<dbReference type="EMBL" id="FWEW01000400">
    <property type="protein sequence ID" value="SLM34736.1"/>
    <property type="molecule type" value="Genomic_DNA"/>
</dbReference>
<feature type="compositionally biased region" description="Polar residues" evidence="6">
    <location>
        <begin position="25"/>
        <end position="43"/>
    </location>
</feature>
<dbReference type="FunFam" id="3.10.620.30:FF:000004">
    <property type="entry name" value="Peptidase (PNG1)"/>
    <property type="match status" value="1"/>
</dbReference>
<keyword evidence="3" id="KW-0862">Zinc</keyword>
<dbReference type="AlphaFoldDB" id="A0A1W5CV58"/>
<gene>
    <name evidence="8" type="ORF">FRX48_05757</name>
</gene>
<evidence type="ECO:0000259" key="7">
    <source>
        <dbReference type="SMART" id="SM00460"/>
    </source>
</evidence>
<feature type="domain" description="Transglutaminase-like" evidence="7">
    <location>
        <begin position="240"/>
        <end position="295"/>
    </location>
</feature>
<dbReference type="InterPro" id="IPR002931">
    <property type="entry name" value="Transglutaminase-like"/>
</dbReference>
<keyword evidence="2" id="KW-0479">Metal-binding</keyword>
<feature type="compositionally biased region" description="Pro residues" evidence="6">
    <location>
        <begin position="8"/>
        <end position="20"/>
    </location>
</feature>
<dbReference type="PANTHER" id="PTHR12143">
    <property type="entry name" value="PEPTIDE N-GLYCANASE PNGASE -RELATED"/>
    <property type="match status" value="1"/>
</dbReference>
<dbReference type="EMBL" id="VXIT01000009">
    <property type="protein sequence ID" value="KAA6410336.1"/>
    <property type="molecule type" value="Genomic_DNA"/>
</dbReference>
<dbReference type="GO" id="GO:0005829">
    <property type="term" value="C:cytosol"/>
    <property type="evidence" value="ECO:0007669"/>
    <property type="project" value="TreeGrafter"/>
</dbReference>
<dbReference type="GO" id="GO:0005634">
    <property type="term" value="C:nucleus"/>
    <property type="evidence" value="ECO:0007669"/>
    <property type="project" value="TreeGrafter"/>
</dbReference>
<dbReference type="GO" id="GO:0046872">
    <property type="term" value="F:metal ion binding"/>
    <property type="evidence" value="ECO:0007669"/>
    <property type="project" value="UniProtKB-KW"/>
</dbReference>
<reference evidence="10" key="2">
    <citation type="submission" date="2017-03" db="EMBL/GenBank/DDBJ databases">
        <authorList>
            <person name="Sharma R."/>
            <person name="Thines M."/>
        </authorList>
    </citation>
    <scope>NUCLEOTIDE SEQUENCE [LARGE SCALE GENOMIC DNA]</scope>
</reference>
<evidence type="ECO:0000313" key="10">
    <source>
        <dbReference type="Proteomes" id="UP000192927"/>
    </source>
</evidence>
<evidence type="ECO:0000313" key="11">
    <source>
        <dbReference type="Proteomes" id="UP000324767"/>
    </source>
</evidence>
<keyword evidence="10" id="KW-1185">Reference proteome</keyword>
<dbReference type="Proteomes" id="UP000192927">
    <property type="component" value="Unassembled WGS sequence"/>
</dbReference>
<feature type="region of interest" description="Disordered" evidence="6">
    <location>
        <begin position="399"/>
        <end position="454"/>
    </location>
</feature>